<dbReference type="InterPro" id="IPR013187">
    <property type="entry name" value="F-box-assoc_dom_typ3"/>
</dbReference>
<dbReference type="PANTHER" id="PTHR31111:SF125">
    <property type="entry name" value="F-BOX PROTEIN CPR30-LIKE"/>
    <property type="match status" value="1"/>
</dbReference>
<dbReference type="CDD" id="cd22157">
    <property type="entry name" value="F-box_AtFBW1-like"/>
    <property type="match status" value="1"/>
</dbReference>
<dbReference type="InterPro" id="IPR036047">
    <property type="entry name" value="F-box-like_dom_sf"/>
</dbReference>
<dbReference type="Pfam" id="PF12937">
    <property type="entry name" value="F-box-like"/>
    <property type="match status" value="1"/>
</dbReference>
<dbReference type="AlphaFoldDB" id="A0A251PJV3"/>
<evidence type="ECO:0000259" key="1">
    <source>
        <dbReference type="PROSITE" id="PS50181"/>
    </source>
</evidence>
<evidence type="ECO:0000313" key="2">
    <source>
        <dbReference type="EMBL" id="ONI11853.1"/>
    </source>
</evidence>
<organism evidence="2 3">
    <name type="scientific">Prunus persica</name>
    <name type="common">Peach</name>
    <name type="synonym">Amygdalus persica</name>
    <dbReference type="NCBI Taxonomy" id="3760"/>
    <lineage>
        <taxon>Eukaryota</taxon>
        <taxon>Viridiplantae</taxon>
        <taxon>Streptophyta</taxon>
        <taxon>Embryophyta</taxon>
        <taxon>Tracheophyta</taxon>
        <taxon>Spermatophyta</taxon>
        <taxon>Magnoliopsida</taxon>
        <taxon>eudicotyledons</taxon>
        <taxon>Gunneridae</taxon>
        <taxon>Pentapetalae</taxon>
        <taxon>rosids</taxon>
        <taxon>fabids</taxon>
        <taxon>Rosales</taxon>
        <taxon>Rosaceae</taxon>
        <taxon>Amygdaloideae</taxon>
        <taxon>Amygdaleae</taxon>
        <taxon>Prunus</taxon>
    </lineage>
</organism>
<dbReference type="SUPFAM" id="SSF81383">
    <property type="entry name" value="F-box domain"/>
    <property type="match status" value="1"/>
</dbReference>
<dbReference type="Gene3D" id="1.20.1280.50">
    <property type="match status" value="1"/>
</dbReference>
<keyword evidence="3" id="KW-1185">Reference proteome</keyword>
<dbReference type="Pfam" id="PF08268">
    <property type="entry name" value="FBA_3"/>
    <property type="match status" value="1"/>
</dbReference>
<accession>A0A251PJV3</accession>
<dbReference type="Proteomes" id="UP000006882">
    <property type="component" value="Chromosome G4"/>
</dbReference>
<dbReference type="PROSITE" id="PS50181">
    <property type="entry name" value="FBOX"/>
    <property type="match status" value="1"/>
</dbReference>
<dbReference type="eggNOG" id="ENOG502SUIE">
    <property type="taxonomic scope" value="Eukaryota"/>
</dbReference>
<dbReference type="InterPro" id="IPR001810">
    <property type="entry name" value="F-box_dom"/>
</dbReference>
<evidence type="ECO:0000313" key="3">
    <source>
        <dbReference type="Proteomes" id="UP000006882"/>
    </source>
</evidence>
<proteinExistence type="predicted"/>
<reference evidence="2 3" key="1">
    <citation type="journal article" date="2013" name="Nat. Genet.">
        <title>The high-quality draft genome of peach (Prunus persica) identifies unique patterns of genetic diversity, domestication and genome evolution.</title>
        <authorList>
            <consortium name="International Peach Genome Initiative"/>
            <person name="Verde I."/>
            <person name="Abbott A.G."/>
            <person name="Scalabrin S."/>
            <person name="Jung S."/>
            <person name="Shu S."/>
            <person name="Marroni F."/>
            <person name="Zhebentyayeva T."/>
            <person name="Dettori M.T."/>
            <person name="Grimwood J."/>
            <person name="Cattonaro F."/>
            <person name="Zuccolo A."/>
            <person name="Rossini L."/>
            <person name="Jenkins J."/>
            <person name="Vendramin E."/>
            <person name="Meisel L.A."/>
            <person name="Decroocq V."/>
            <person name="Sosinski B."/>
            <person name="Prochnik S."/>
            <person name="Mitros T."/>
            <person name="Policriti A."/>
            <person name="Cipriani G."/>
            <person name="Dondini L."/>
            <person name="Ficklin S."/>
            <person name="Goodstein D.M."/>
            <person name="Xuan P."/>
            <person name="Del Fabbro C."/>
            <person name="Aramini V."/>
            <person name="Copetti D."/>
            <person name="Gonzalez S."/>
            <person name="Horner D.S."/>
            <person name="Falchi R."/>
            <person name="Lucas S."/>
            <person name="Mica E."/>
            <person name="Maldonado J."/>
            <person name="Lazzari B."/>
            <person name="Bielenberg D."/>
            <person name="Pirona R."/>
            <person name="Miculan M."/>
            <person name="Barakat A."/>
            <person name="Testolin R."/>
            <person name="Stella A."/>
            <person name="Tartarini S."/>
            <person name="Tonutti P."/>
            <person name="Arus P."/>
            <person name="Orellana A."/>
            <person name="Wells C."/>
            <person name="Main D."/>
            <person name="Vizzotto G."/>
            <person name="Silva H."/>
            <person name="Salamini F."/>
            <person name="Schmutz J."/>
            <person name="Morgante M."/>
            <person name="Rokhsar D.S."/>
        </authorList>
    </citation>
    <scope>NUCLEOTIDE SEQUENCE [LARGE SCALE GENOMIC DNA]</scope>
    <source>
        <strain evidence="3">cv. Nemared</strain>
    </source>
</reference>
<dbReference type="SMART" id="SM00256">
    <property type="entry name" value="FBOX"/>
    <property type="match status" value="1"/>
</dbReference>
<gene>
    <name evidence="2" type="ORF">PRUPE_4G130000</name>
</gene>
<dbReference type="OrthoDB" id="906973at2759"/>
<feature type="domain" description="F-box" evidence="1">
    <location>
        <begin position="19"/>
        <end position="66"/>
    </location>
</feature>
<dbReference type="Gramene" id="ONI11853">
    <property type="protein sequence ID" value="ONI11853"/>
    <property type="gene ID" value="PRUPE_4G130000"/>
</dbReference>
<name>A0A251PJV3_PRUPE</name>
<dbReference type="EMBL" id="CM007654">
    <property type="protein sequence ID" value="ONI11853.1"/>
    <property type="molecule type" value="Genomic_DNA"/>
</dbReference>
<protein>
    <recommendedName>
        <fullName evidence="1">F-box domain-containing protein</fullName>
    </recommendedName>
</protein>
<dbReference type="PANTHER" id="PTHR31111">
    <property type="entry name" value="BNAA05G37150D PROTEIN-RELATED"/>
    <property type="match status" value="1"/>
</dbReference>
<sequence>MNMVPRYQSGDQGRRLDPARKALKLPFEMIIEILSWLTVDALLRMKSVCKKWCALIEDHHFIVKHMDRASPLPIKCQYSRRHDQVALLHSKNIRCMSRVAGLFVEKHHSLPVCRIRNPVIGHVLDLPNAHMDVCRMKCAFDSLTGDAKLVSAYIHNDEVGYEVMSIGQDGDWRALKHPNQGLLKKNGKWTTRRQFFLTDEVHDGVYFCSEIITDGEDWCLEVQALDPWNECFITTTLPQGVFNGCKRVWVFNWNQHIAVGDIVEEELHVLVLEDLKEEQWSQNKIIVPLKFLQHQPLLDDQVLIPVKADCDELKLRYKGGKTLFYDMNNEMIKKVVYKWFDTDLLGFYKPSLVSLKGMRQDERVRHRMGID</sequence>